<dbReference type="InterPro" id="IPR004162">
    <property type="entry name" value="SINA-like_animal"/>
</dbReference>
<evidence type="ECO:0000256" key="2">
    <source>
        <dbReference type="ARBA" id="ARBA00004906"/>
    </source>
</evidence>
<evidence type="ECO:0000256" key="10">
    <source>
        <dbReference type="PROSITE-ProRule" id="PRU00455"/>
    </source>
</evidence>
<dbReference type="PANTHER" id="PTHR45877:SF2">
    <property type="entry name" value="E3 UBIQUITIN-PROTEIN LIGASE SINA-RELATED"/>
    <property type="match status" value="1"/>
</dbReference>
<feature type="domain" description="RING-type" evidence="11">
    <location>
        <begin position="21"/>
        <end position="56"/>
    </location>
</feature>
<dbReference type="GO" id="GO:0031624">
    <property type="term" value="F:ubiquitin conjugating enzyme binding"/>
    <property type="evidence" value="ECO:0007669"/>
    <property type="project" value="TreeGrafter"/>
</dbReference>
<evidence type="ECO:0000259" key="12">
    <source>
        <dbReference type="PROSITE" id="PS51081"/>
    </source>
</evidence>
<gene>
    <name evidence="13" type="ORF">g.18873</name>
</gene>
<evidence type="ECO:0000256" key="4">
    <source>
        <dbReference type="ARBA" id="ARBA00012483"/>
    </source>
</evidence>
<accession>A0A1B6KQY8</accession>
<dbReference type="GO" id="GO:0043161">
    <property type="term" value="P:proteasome-mediated ubiquitin-dependent protein catabolic process"/>
    <property type="evidence" value="ECO:0007669"/>
    <property type="project" value="TreeGrafter"/>
</dbReference>
<dbReference type="PANTHER" id="PTHR45877">
    <property type="entry name" value="E3 UBIQUITIN-PROTEIN LIGASE SIAH2"/>
    <property type="match status" value="1"/>
</dbReference>
<keyword evidence="9" id="KW-0862">Zinc</keyword>
<evidence type="ECO:0000256" key="1">
    <source>
        <dbReference type="ARBA" id="ARBA00000900"/>
    </source>
</evidence>
<reference evidence="13" key="1">
    <citation type="submission" date="2015-11" db="EMBL/GenBank/DDBJ databases">
        <title>De novo transcriptome assembly of four potential Pierce s Disease insect vectors from Arizona vineyards.</title>
        <authorList>
            <person name="Tassone E.E."/>
        </authorList>
    </citation>
    <scope>NUCLEOTIDE SEQUENCE</scope>
</reference>
<evidence type="ECO:0000313" key="13">
    <source>
        <dbReference type="EMBL" id="JAT13845.1"/>
    </source>
</evidence>
<dbReference type="SUPFAM" id="SSF57850">
    <property type="entry name" value="RING/U-box"/>
    <property type="match status" value="1"/>
</dbReference>
<name>A0A1B6KQY8_9HEMI</name>
<organism evidence="13">
    <name type="scientific">Graphocephala atropunctata</name>
    <dbReference type="NCBI Taxonomy" id="36148"/>
    <lineage>
        <taxon>Eukaryota</taxon>
        <taxon>Metazoa</taxon>
        <taxon>Ecdysozoa</taxon>
        <taxon>Arthropoda</taxon>
        <taxon>Hexapoda</taxon>
        <taxon>Insecta</taxon>
        <taxon>Pterygota</taxon>
        <taxon>Neoptera</taxon>
        <taxon>Paraneoptera</taxon>
        <taxon>Hemiptera</taxon>
        <taxon>Auchenorrhyncha</taxon>
        <taxon>Membracoidea</taxon>
        <taxon>Cicadellidae</taxon>
        <taxon>Cicadellinae</taxon>
        <taxon>Cicadellini</taxon>
        <taxon>Graphocephala</taxon>
    </lineage>
</organism>
<evidence type="ECO:0000256" key="9">
    <source>
        <dbReference type="ARBA" id="ARBA00022833"/>
    </source>
</evidence>
<dbReference type="GO" id="GO:0061630">
    <property type="term" value="F:ubiquitin protein ligase activity"/>
    <property type="evidence" value="ECO:0007669"/>
    <property type="project" value="UniProtKB-EC"/>
</dbReference>
<keyword evidence="8" id="KW-0833">Ubl conjugation pathway</keyword>
<dbReference type="InterPro" id="IPR013010">
    <property type="entry name" value="Znf_SIAH"/>
</dbReference>
<comment type="similarity">
    <text evidence="3">Belongs to the SINA (Seven in absentia) family.</text>
</comment>
<comment type="pathway">
    <text evidence="2">Protein modification; protein ubiquitination.</text>
</comment>
<dbReference type="GO" id="GO:0008270">
    <property type="term" value="F:zinc ion binding"/>
    <property type="evidence" value="ECO:0007669"/>
    <property type="project" value="UniProtKB-KW"/>
</dbReference>
<dbReference type="InterPro" id="IPR013083">
    <property type="entry name" value="Znf_RING/FYVE/PHD"/>
</dbReference>
<protein>
    <recommendedName>
        <fullName evidence="4">RING-type E3 ubiquitin transferase</fullName>
        <ecNumber evidence="4">2.3.2.27</ecNumber>
    </recommendedName>
</protein>
<dbReference type="InterPro" id="IPR001841">
    <property type="entry name" value="Znf_RING"/>
</dbReference>
<dbReference type="AlphaFoldDB" id="A0A1B6KQY8"/>
<dbReference type="EMBL" id="GEBQ01026132">
    <property type="protein sequence ID" value="JAT13845.1"/>
    <property type="molecule type" value="Transcribed_RNA"/>
</dbReference>
<evidence type="ECO:0000256" key="3">
    <source>
        <dbReference type="ARBA" id="ARBA00009119"/>
    </source>
</evidence>
<evidence type="ECO:0000256" key="6">
    <source>
        <dbReference type="ARBA" id="ARBA00022723"/>
    </source>
</evidence>
<dbReference type="Pfam" id="PF21362">
    <property type="entry name" value="Sina_RING"/>
    <property type="match status" value="1"/>
</dbReference>
<keyword evidence="5" id="KW-0808">Transferase</keyword>
<dbReference type="InterPro" id="IPR049548">
    <property type="entry name" value="Sina-like_RING"/>
</dbReference>
<dbReference type="Gene3D" id="3.30.40.10">
    <property type="entry name" value="Zinc/RING finger domain, C3HC4 (zinc finger)"/>
    <property type="match status" value="2"/>
</dbReference>
<keyword evidence="7 10" id="KW-0863">Zinc-finger</keyword>
<evidence type="ECO:0000256" key="7">
    <source>
        <dbReference type="ARBA" id="ARBA00022771"/>
    </source>
</evidence>
<dbReference type="Pfam" id="PF21361">
    <property type="entry name" value="Sina_ZnF"/>
    <property type="match status" value="1"/>
</dbReference>
<comment type="catalytic activity">
    <reaction evidence="1">
        <text>S-ubiquitinyl-[E2 ubiquitin-conjugating enzyme]-L-cysteine + [acceptor protein]-L-lysine = [E2 ubiquitin-conjugating enzyme]-L-cysteine + N(6)-ubiquitinyl-[acceptor protein]-L-lysine.</text>
        <dbReference type="EC" id="2.3.2.27"/>
    </reaction>
</comment>
<dbReference type="PROSITE" id="PS50089">
    <property type="entry name" value="ZF_RING_2"/>
    <property type="match status" value="1"/>
</dbReference>
<evidence type="ECO:0000259" key="11">
    <source>
        <dbReference type="PROSITE" id="PS50089"/>
    </source>
</evidence>
<sequence length="261" mass="30033">MAAKDVSLETVGLKLLEITQCPVCFESVGISVVQCVRGHGVCAKCKERLTECPVCKGKFTVEASVMLAKIMEQLPKMCVNSKNGCQTLCSHDHQQFCEFRPTKCRVDEKCKWQGPLTQLVNHLQTLHTEIPILTIANGNLHSYSENFFVFQSSFTYKMWLPIVAYDNFFWKRTEVDDDKKMLMVKLYHLPKGKPKYTYYATQSFESGHFKYSHAMKASTDEIEDEFKNGDPYCMSVPFGELFRFFNNSSKLSYTVHVTRME</sequence>
<dbReference type="GO" id="GO:0005737">
    <property type="term" value="C:cytoplasm"/>
    <property type="evidence" value="ECO:0007669"/>
    <property type="project" value="TreeGrafter"/>
</dbReference>
<keyword evidence="6" id="KW-0479">Metal-binding</keyword>
<feature type="domain" description="SIAH-type" evidence="12">
    <location>
        <begin position="73"/>
        <end position="128"/>
    </location>
</feature>
<evidence type="ECO:0000256" key="8">
    <source>
        <dbReference type="ARBA" id="ARBA00022786"/>
    </source>
</evidence>
<dbReference type="GO" id="GO:0016567">
    <property type="term" value="P:protein ubiquitination"/>
    <property type="evidence" value="ECO:0007669"/>
    <property type="project" value="UniProtKB-UniPathway"/>
</dbReference>
<dbReference type="PROSITE" id="PS51081">
    <property type="entry name" value="ZF_SIAH"/>
    <property type="match status" value="1"/>
</dbReference>
<dbReference type="UniPathway" id="UPA00143"/>
<proteinExistence type="inferred from homology"/>
<dbReference type="EC" id="2.3.2.27" evidence="4"/>
<dbReference type="SUPFAM" id="SSF49599">
    <property type="entry name" value="TRAF domain-like"/>
    <property type="match status" value="1"/>
</dbReference>
<evidence type="ECO:0000256" key="5">
    <source>
        <dbReference type="ARBA" id="ARBA00022679"/>
    </source>
</evidence>